<keyword evidence="5" id="KW-1185">Reference proteome</keyword>
<keyword evidence="2" id="KW-0732">Signal</keyword>
<feature type="chain" id="PRO_5041931565" evidence="2">
    <location>
        <begin position="16"/>
        <end position="572"/>
    </location>
</feature>
<dbReference type="PANTHER" id="PTHR42678:SF34">
    <property type="entry name" value="OS04G0183300 PROTEIN"/>
    <property type="match status" value="1"/>
</dbReference>
<dbReference type="Pfam" id="PF01425">
    <property type="entry name" value="Amidase"/>
    <property type="match status" value="1"/>
</dbReference>
<dbReference type="PANTHER" id="PTHR42678">
    <property type="entry name" value="AMIDASE"/>
    <property type="match status" value="1"/>
</dbReference>
<sequence>MRLLHSLCLLPLAAAFGLYEQSVFSPKSLSGSSVSDVQFPSLLDADLEDLAAGLEKGLFTSVDLVNAYTQRILEVNATLKAVTQINPDALSIASDLDAARKNGTITGPLHGIPILLKDNIATADKMDNTAGSYALVGAKVPEDSTVAAKLRKAGAIILGKTNLSQWANYRSMNSSSGWSATAGQTEGAYYPQQDPSGSSSGSGVASSLGLALASLGTETDGSIISPSDANNLVGIKPSVGLTSRHLVIPISEHQDSVGPMARSVKDAAYLLSAIVGQDPNDNYTSAIPFPADQTPDYVGACNYFALRGARIGVPRNLIDLDLSDDSQPYAPLLPAFEAALDVLRSAGAAVIDNITLPGYDTISKNNFESIVLNSDFPQNLAAYFSELTVNPNNISSLKDLDEYTHSDPREDVENHDTGVWDRAFEVTATTSPAEAWGNYTANQYYAGELGLFGAIKNYSLDAMVLPTLFASSFPAVLGAPVITVPMGQYPEDAKKLRNRYGNQWLVAPGIPFGMSFMGERFSEEKLVGLAYAFEQRTMVRQKVRPYLRPRTEVGDVLGRRWREEAGMGKGGL</sequence>
<reference evidence="4" key="1">
    <citation type="journal article" date="2023" name="Mol. Phylogenet. Evol.">
        <title>Genome-scale phylogeny and comparative genomics of the fungal order Sordariales.</title>
        <authorList>
            <person name="Hensen N."/>
            <person name="Bonometti L."/>
            <person name="Westerberg I."/>
            <person name="Brannstrom I.O."/>
            <person name="Guillou S."/>
            <person name="Cros-Aarteil S."/>
            <person name="Calhoun S."/>
            <person name="Haridas S."/>
            <person name="Kuo A."/>
            <person name="Mondo S."/>
            <person name="Pangilinan J."/>
            <person name="Riley R."/>
            <person name="LaButti K."/>
            <person name="Andreopoulos B."/>
            <person name="Lipzen A."/>
            <person name="Chen C."/>
            <person name="Yan M."/>
            <person name="Daum C."/>
            <person name="Ng V."/>
            <person name="Clum A."/>
            <person name="Steindorff A."/>
            <person name="Ohm R.A."/>
            <person name="Martin F."/>
            <person name="Silar P."/>
            <person name="Natvig D.O."/>
            <person name="Lalanne C."/>
            <person name="Gautier V."/>
            <person name="Ament-Velasquez S.L."/>
            <person name="Kruys A."/>
            <person name="Hutchinson M.I."/>
            <person name="Powell A.J."/>
            <person name="Barry K."/>
            <person name="Miller A.N."/>
            <person name="Grigoriev I.V."/>
            <person name="Debuchy R."/>
            <person name="Gladieux P."/>
            <person name="Hiltunen Thoren M."/>
            <person name="Johannesson H."/>
        </authorList>
    </citation>
    <scope>NUCLEOTIDE SEQUENCE</scope>
    <source>
        <strain evidence="4">FGSC 1904</strain>
    </source>
</reference>
<feature type="region of interest" description="Disordered" evidence="1">
    <location>
        <begin position="180"/>
        <end position="202"/>
    </location>
</feature>
<dbReference type="InterPro" id="IPR023631">
    <property type="entry name" value="Amidase_dom"/>
</dbReference>
<evidence type="ECO:0000313" key="4">
    <source>
        <dbReference type="EMBL" id="KAK3395723.1"/>
    </source>
</evidence>
<evidence type="ECO:0000256" key="1">
    <source>
        <dbReference type="SAM" id="MobiDB-lite"/>
    </source>
</evidence>
<evidence type="ECO:0000256" key="2">
    <source>
        <dbReference type="SAM" id="SignalP"/>
    </source>
</evidence>
<dbReference type="InterPro" id="IPR036928">
    <property type="entry name" value="AS_sf"/>
</dbReference>
<dbReference type="SUPFAM" id="SSF75304">
    <property type="entry name" value="Amidase signature (AS) enzymes"/>
    <property type="match status" value="1"/>
</dbReference>
<proteinExistence type="predicted"/>
<feature type="signal peptide" evidence="2">
    <location>
        <begin position="1"/>
        <end position="15"/>
    </location>
</feature>
<name>A0AAE0U9B1_SORBR</name>
<reference evidence="4" key="2">
    <citation type="submission" date="2023-07" db="EMBL/GenBank/DDBJ databases">
        <authorList>
            <consortium name="Lawrence Berkeley National Laboratory"/>
            <person name="Haridas S."/>
            <person name="Hensen N."/>
            <person name="Bonometti L."/>
            <person name="Westerberg I."/>
            <person name="Brannstrom I.O."/>
            <person name="Guillou S."/>
            <person name="Cros-Aarteil S."/>
            <person name="Calhoun S."/>
            <person name="Kuo A."/>
            <person name="Mondo S."/>
            <person name="Pangilinan J."/>
            <person name="Riley R."/>
            <person name="LaButti K."/>
            <person name="Andreopoulos B."/>
            <person name="Lipzen A."/>
            <person name="Chen C."/>
            <person name="Yanf M."/>
            <person name="Daum C."/>
            <person name="Ng V."/>
            <person name="Clum A."/>
            <person name="Steindorff A."/>
            <person name="Ohm R."/>
            <person name="Martin F."/>
            <person name="Silar P."/>
            <person name="Natvig D."/>
            <person name="Lalanne C."/>
            <person name="Gautier V."/>
            <person name="Ament-velasquez S.L."/>
            <person name="Kruys A."/>
            <person name="Hutchinson M.I."/>
            <person name="Powell A.J."/>
            <person name="Barry K."/>
            <person name="Miller A.N."/>
            <person name="Grigoriev I.V."/>
            <person name="Debuchy R."/>
            <person name="Gladieux P."/>
            <person name="Thoren M.H."/>
            <person name="Johannesson H."/>
        </authorList>
    </citation>
    <scope>NUCLEOTIDE SEQUENCE</scope>
    <source>
        <strain evidence="4">FGSC 1904</strain>
    </source>
</reference>
<accession>A0AAE0U9B1</accession>
<protein>
    <submittedName>
        <fullName evidence="4">Amidase signature domain-containing protein</fullName>
    </submittedName>
</protein>
<evidence type="ECO:0000313" key="5">
    <source>
        <dbReference type="Proteomes" id="UP001281003"/>
    </source>
</evidence>
<dbReference type="EMBL" id="JAUTDP010000010">
    <property type="protein sequence ID" value="KAK3395723.1"/>
    <property type="molecule type" value="Genomic_DNA"/>
</dbReference>
<organism evidence="4 5">
    <name type="scientific">Sordaria brevicollis</name>
    <dbReference type="NCBI Taxonomy" id="83679"/>
    <lineage>
        <taxon>Eukaryota</taxon>
        <taxon>Fungi</taxon>
        <taxon>Dikarya</taxon>
        <taxon>Ascomycota</taxon>
        <taxon>Pezizomycotina</taxon>
        <taxon>Sordariomycetes</taxon>
        <taxon>Sordariomycetidae</taxon>
        <taxon>Sordariales</taxon>
        <taxon>Sordariaceae</taxon>
        <taxon>Sordaria</taxon>
    </lineage>
</organism>
<dbReference type="Proteomes" id="UP001281003">
    <property type="component" value="Unassembled WGS sequence"/>
</dbReference>
<evidence type="ECO:0000259" key="3">
    <source>
        <dbReference type="Pfam" id="PF01425"/>
    </source>
</evidence>
<dbReference type="AlphaFoldDB" id="A0AAE0U9B1"/>
<gene>
    <name evidence="4" type="ORF">B0T20DRAFT_44151</name>
</gene>
<comment type="caution">
    <text evidence="4">The sequence shown here is derived from an EMBL/GenBank/DDBJ whole genome shotgun (WGS) entry which is preliminary data.</text>
</comment>
<feature type="domain" description="Amidase" evidence="3">
    <location>
        <begin position="63"/>
        <end position="470"/>
    </location>
</feature>
<dbReference type="Gene3D" id="3.90.1300.10">
    <property type="entry name" value="Amidase signature (AS) domain"/>
    <property type="match status" value="1"/>
</dbReference>